<name>A0AAN9VXE9_9ORTH</name>
<dbReference type="EMBL" id="JAZDUA010000015">
    <property type="protein sequence ID" value="KAK7873310.1"/>
    <property type="molecule type" value="Genomic_DNA"/>
</dbReference>
<protein>
    <recommendedName>
        <fullName evidence="1">EB domain-containing protein</fullName>
    </recommendedName>
</protein>
<feature type="domain" description="EB" evidence="1">
    <location>
        <begin position="180"/>
        <end position="230"/>
    </location>
</feature>
<dbReference type="Pfam" id="PF01683">
    <property type="entry name" value="EB"/>
    <property type="match status" value="3"/>
</dbReference>
<feature type="domain" description="EB" evidence="1">
    <location>
        <begin position="35"/>
        <end position="81"/>
    </location>
</feature>
<dbReference type="AlphaFoldDB" id="A0AAN9VXE9"/>
<dbReference type="Proteomes" id="UP001378592">
    <property type="component" value="Unassembled WGS sequence"/>
</dbReference>
<evidence type="ECO:0000313" key="2">
    <source>
        <dbReference type="EMBL" id="KAK7873310.1"/>
    </source>
</evidence>
<proteinExistence type="predicted"/>
<gene>
    <name evidence="2" type="ORF">R5R35_011368</name>
</gene>
<dbReference type="InterPro" id="IPR006149">
    <property type="entry name" value="EB_dom"/>
</dbReference>
<reference evidence="2 3" key="1">
    <citation type="submission" date="2024-03" db="EMBL/GenBank/DDBJ databases">
        <title>The genome assembly and annotation of the cricket Gryllus longicercus Weissman &amp; Gray.</title>
        <authorList>
            <person name="Szrajer S."/>
            <person name="Gray D."/>
            <person name="Ylla G."/>
        </authorList>
    </citation>
    <scope>NUCLEOTIDE SEQUENCE [LARGE SCALE GENOMIC DNA]</scope>
    <source>
        <strain evidence="2">DAG 2021-001</strain>
        <tissue evidence="2">Whole body minus gut</tissue>
    </source>
</reference>
<dbReference type="PANTHER" id="PTHR39069:SF9">
    <property type="entry name" value="EB DOMAIN-CONTAINING PROTEIN"/>
    <property type="match status" value="1"/>
</dbReference>
<comment type="caution">
    <text evidence="2">The sequence shown here is derived from an EMBL/GenBank/DDBJ whole genome shotgun (WGS) entry which is preliminary data.</text>
</comment>
<evidence type="ECO:0000313" key="3">
    <source>
        <dbReference type="Proteomes" id="UP001378592"/>
    </source>
</evidence>
<dbReference type="PANTHER" id="PTHR39069">
    <property type="entry name" value="ECDYSONE-INDUCIBLE GENE E1, ISOFORM A"/>
    <property type="match status" value="1"/>
</dbReference>
<accession>A0AAN9VXE9</accession>
<sequence length="263" mass="28533">MGIGDDCKESAQCQLALGPSAECRSLGWDGSFCQCIDGAHEVDNRCYNTSKVGERCVVKNNCRIEGGPTLTCDASVCVCPRLQHGSSDGLRCLEDRHLGDRCFEDDECVTTNSQCMGICKCRVSYVADEKKSFCLRVADSIGDMCTEDLQCNHFIPDSECSRSGECTCIDGYHPGPQGVRCWRSSFLGESCGDNNECLVKPLPLAVPYNDTRTQCVDEVCRCADGYEPDESGRYCKDSSAARPTLGACFLLLAAAAAATWARV</sequence>
<keyword evidence="3" id="KW-1185">Reference proteome</keyword>
<evidence type="ECO:0000259" key="1">
    <source>
        <dbReference type="Pfam" id="PF01683"/>
    </source>
</evidence>
<organism evidence="2 3">
    <name type="scientific">Gryllus longicercus</name>
    <dbReference type="NCBI Taxonomy" id="2509291"/>
    <lineage>
        <taxon>Eukaryota</taxon>
        <taxon>Metazoa</taxon>
        <taxon>Ecdysozoa</taxon>
        <taxon>Arthropoda</taxon>
        <taxon>Hexapoda</taxon>
        <taxon>Insecta</taxon>
        <taxon>Pterygota</taxon>
        <taxon>Neoptera</taxon>
        <taxon>Polyneoptera</taxon>
        <taxon>Orthoptera</taxon>
        <taxon>Ensifera</taxon>
        <taxon>Gryllidea</taxon>
        <taxon>Grylloidea</taxon>
        <taxon>Gryllidae</taxon>
        <taxon>Gryllinae</taxon>
        <taxon>Gryllus</taxon>
    </lineage>
</organism>
<feature type="domain" description="EB" evidence="1">
    <location>
        <begin position="91"/>
        <end position="130"/>
    </location>
</feature>